<dbReference type="InterPro" id="IPR011006">
    <property type="entry name" value="CheY-like_superfamily"/>
</dbReference>
<dbReference type="Gene3D" id="3.40.50.2300">
    <property type="match status" value="1"/>
</dbReference>
<evidence type="ECO:0000256" key="1">
    <source>
        <dbReference type="PROSITE-ProRule" id="PRU00169"/>
    </source>
</evidence>
<accession>D6Z6T9</accession>
<dbReference type="HOGENOM" id="CLU_000445_70_50_7"/>
<protein>
    <submittedName>
        <fullName evidence="5">Response regulator receiver modulated diguanylate cyclase/phosphodiesterase</fullName>
    </submittedName>
</protein>
<name>D6Z6T9_DESAT</name>
<dbReference type="RefSeq" id="WP_013162579.1">
    <property type="nucleotide sequence ID" value="NC_014216.1"/>
</dbReference>
<dbReference type="CDD" id="cd01948">
    <property type="entry name" value="EAL"/>
    <property type="match status" value="1"/>
</dbReference>
<reference evidence="6" key="1">
    <citation type="submission" date="2010-02" db="EMBL/GenBank/DDBJ databases">
        <title>Complete sequence of Desulfurivibrio alkaliphilus AHT2.</title>
        <authorList>
            <consortium name="US DOE Joint Genome Institute"/>
            <person name="Pitluck S."/>
            <person name="Chertkov O."/>
            <person name="Detter J.C."/>
            <person name="Han C."/>
            <person name="Tapia R."/>
            <person name="Larimer F."/>
            <person name="Land M."/>
            <person name="Hauser L."/>
            <person name="Kyrpides N."/>
            <person name="Mikhailova N."/>
            <person name="Sorokin D.Y."/>
            <person name="Muyzer G."/>
            <person name="Woyke T."/>
        </authorList>
    </citation>
    <scope>NUCLEOTIDE SEQUENCE [LARGE SCALE GENOMIC DNA]</scope>
    <source>
        <strain evidence="6">DSM 19089 / UNIQEM U267 / AHT2</strain>
    </source>
</reference>
<dbReference type="SUPFAM" id="SSF141868">
    <property type="entry name" value="EAL domain-like"/>
    <property type="match status" value="1"/>
</dbReference>
<comment type="caution">
    <text evidence="1">Lacks conserved residue(s) required for the propagation of feature annotation.</text>
</comment>
<dbReference type="STRING" id="589865.DaAHT2_0342"/>
<dbReference type="SMART" id="SM00052">
    <property type="entry name" value="EAL"/>
    <property type="match status" value="1"/>
</dbReference>
<dbReference type="InterPro" id="IPR043128">
    <property type="entry name" value="Rev_trsase/Diguanyl_cyclase"/>
</dbReference>
<dbReference type="FunFam" id="3.30.70.270:FF:000001">
    <property type="entry name" value="Diguanylate cyclase domain protein"/>
    <property type="match status" value="1"/>
</dbReference>
<dbReference type="Pfam" id="PF00563">
    <property type="entry name" value="EAL"/>
    <property type="match status" value="1"/>
</dbReference>
<sequence length="603" mass="67765">MAFDQLCAMEICVVDEDPVRAQRLSALLRDEGDFTAVSWLDSQEALRQRFSPASPFDPPRPLHLALLSDSLPADNVLSLCKMLDEQGVTSVLMADAGGAWRGAEANRVFDAGAVDILFRPWSETEVIPRIFLALRLHQERLVRRRREVHLEKELAERRVMEARLKHRVGHDELTGLPNRSQLEGALELALIRAQNFQRSGALLYLDVDHFKLLNDTEGHESGDKLLTGVAGVLRRRVLPRHLAVRIGGDEFAVLLENTTTEDVLKLAEELRELLHEYRFEGCLGCYNLGASIGVALMSPGESLQAGELLSRADQACHVAKRRGRNRVHCYDPEDPEVVGLKRDATWVPMLRQALRNGSFALEFQPIVRARDGACCHYEALIRLLENGKMYSPGEFIPSAERMGLIHQLDLWVVEAAVDRLAAMPLTEGQEPIRLSINLSAYALRNPVLMPLLERKLEMTGLSPRRLMFEITETTAVTQLKQARELVERMRSLGCRFALDDFGSGFSTFNYLKHFPVDMLKIDGSFVVNMLKNPTDELLVRSMVELAHSLDKQVIAEFVEDEATARRLREIGVDYLQGFYLGRPQSRMESLLPPSFLGAARAGS</sequence>
<dbReference type="InterPro" id="IPR001789">
    <property type="entry name" value="Sig_transdc_resp-reg_receiver"/>
</dbReference>
<dbReference type="InParanoid" id="D6Z6T9"/>
<evidence type="ECO:0000259" key="4">
    <source>
        <dbReference type="PROSITE" id="PS50887"/>
    </source>
</evidence>
<dbReference type="PROSITE" id="PS50110">
    <property type="entry name" value="RESPONSE_REGULATORY"/>
    <property type="match status" value="1"/>
</dbReference>
<dbReference type="Gene3D" id="3.30.70.270">
    <property type="match status" value="1"/>
</dbReference>
<feature type="domain" description="EAL" evidence="3">
    <location>
        <begin position="343"/>
        <end position="597"/>
    </location>
</feature>
<dbReference type="PANTHER" id="PTHR33121:SF23">
    <property type="entry name" value="CYCLIC DI-GMP PHOSPHODIESTERASE PDEB"/>
    <property type="match status" value="1"/>
</dbReference>
<dbReference type="SUPFAM" id="SSF55073">
    <property type="entry name" value="Nucleotide cyclase"/>
    <property type="match status" value="1"/>
</dbReference>
<dbReference type="InterPro" id="IPR035919">
    <property type="entry name" value="EAL_sf"/>
</dbReference>
<organism evidence="5 6">
    <name type="scientific">Desulfurivibrio alkaliphilus (strain DSM 19089 / UNIQEM U267 / AHT2)</name>
    <dbReference type="NCBI Taxonomy" id="589865"/>
    <lineage>
        <taxon>Bacteria</taxon>
        <taxon>Pseudomonadati</taxon>
        <taxon>Thermodesulfobacteriota</taxon>
        <taxon>Desulfobulbia</taxon>
        <taxon>Desulfobulbales</taxon>
        <taxon>Desulfobulbaceae</taxon>
        <taxon>Desulfurivibrio</taxon>
    </lineage>
</organism>
<dbReference type="KEGG" id="dak:DaAHT2_0342"/>
<dbReference type="SMART" id="SM00267">
    <property type="entry name" value="GGDEF"/>
    <property type="match status" value="1"/>
</dbReference>
<evidence type="ECO:0000259" key="2">
    <source>
        <dbReference type="PROSITE" id="PS50110"/>
    </source>
</evidence>
<gene>
    <name evidence="5" type="ordered locus">DaAHT2_0342</name>
</gene>
<dbReference type="CDD" id="cd01949">
    <property type="entry name" value="GGDEF"/>
    <property type="match status" value="1"/>
</dbReference>
<dbReference type="PROSITE" id="PS50883">
    <property type="entry name" value="EAL"/>
    <property type="match status" value="1"/>
</dbReference>
<dbReference type="InterPro" id="IPR050706">
    <property type="entry name" value="Cyclic-di-GMP_PDE-like"/>
</dbReference>
<dbReference type="InterPro" id="IPR029787">
    <property type="entry name" value="Nucleotide_cyclase"/>
</dbReference>
<dbReference type="GO" id="GO:0000160">
    <property type="term" value="P:phosphorelay signal transduction system"/>
    <property type="evidence" value="ECO:0007669"/>
    <property type="project" value="InterPro"/>
</dbReference>
<proteinExistence type="predicted"/>
<evidence type="ECO:0000259" key="3">
    <source>
        <dbReference type="PROSITE" id="PS50883"/>
    </source>
</evidence>
<dbReference type="EMBL" id="CP001940">
    <property type="protein sequence ID" value="ADH85048.1"/>
    <property type="molecule type" value="Genomic_DNA"/>
</dbReference>
<dbReference type="Gene3D" id="3.20.20.450">
    <property type="entry name" value="EAL domain"/>
    <property type="match status" value="1"/>
</dbReference>
<dbReference type="GO" id="GO:0071111">
    <property type="term" value="F:cyclic-guanylate-specific phosphodiesterase activity"/>
    <property type="evidence" value="ECO:0007669"/>
    <property type="project" value="InterPro"/>
</dbReference>
<dbReference type="InterPro" id="IPR001633">
    <property type="entry name" value="EAL_dom"/>
</dbReference>
<evidence type="ECO:0000313" key="5">
    <source>
        <dbReference type="EMBL" id="ADH85048.1"/>
    </source>
</evidence>
<dbReference type="eggNOG" id="COG0745">
    <property type="taxonomic scope" value="Bacteria"/>
</dbReference>
<dbReference type="Pfam" id="PF00990">
    <property type="entry name" value="GGDEF"/>
    <property type="match status" value="1"/>
</dbReference>
<dbReference type="SUPFAM" id="SSF52172">
    <property type="entry name" value="CheY-like"/>
    <property type="match status" value="1"/>
</dbReference>
<dbReference type="AlphaFoldDB" id="D6Z6T9"/>
<evidence type="ECO:0000313" key="6">
    <source>
        <dbReference type="Proteomes" id="UP000001508"/>
    </source>
</evidence>
<dbReference type="eggNOG" id="COG5001">
    <property type="taxonomic scope" value="Bacteria"/>
</dbReference>
<dbReference type="Proteomes" id="UP000001508">
    <property type="component" value="Chromosome"/>
</dbReference>
<dbReference type="NCBIfam" id="TIGR00254">
    <property type="entry name" value="GGDEF"/>
    <property type="match status" value="1"/>
</dbReference>
<dbReference type="PANTHER" id="PTHR33121">
    <property type="entry name" value="CYCLIC DI-GMP PHOSPHODIESTERASE PDEF"/>
    <property type="match status" value="1"/>
</dbReference>
<feature type="domain" description="Response regulatory" evidence="2">
    <location>
        <begin position="10"/>
        <end position="134"/>
    </location>
</feature>
<dbReference type="InterPro" id="IPR000160">
    <property type="entry name" value="GGDEF_dom"/>
</dbReference>
<dbReference type="PROSITE" id="PS50887">
    <property type="entry name" value="GGDEF"/>
    <property type="match status" value="1"/>
</dbReference>
<feature type="domain" description="GGDEF" evidence="4">
    <location>
        <begin position="198"/>
        <end position="332"/>
    </location>
</feature>
<keyword evidence="6" id="KW-1185">Reference proteome</keyword>